<dbReference type="InterPro" id="IPR016518">
    <property type="entry name" value="Alpha-L-fucosidase"/>
</dbReference>
<dbReference type="OrthoDB" id="9802600at2"/>
<evidence type="ECO:0000313" key="4">
    <source>
        <dbReference type="EMBL" id="GCE09971.1"/>
    </source>
</evidence>
<dbReference type="GO" id="GO:0004560">
    <property type="term" value="F:alpha-L-fucosidase activity"/>
    <property type="evidence" value="ECO:0007669"/>
    <property type="project" value="InterPro"/>
</dbReference>
<feature type="domain" description="Alpha fucosidase A-like C-terminal" evidence="2">
    <location>
        <begin position="701"/>
        <end position="797"/>
    </location>
</feature>
<proteinExistence type="predicted"/>
<organism evidence="4 5">
    <name type="scientific">Dictyobacter aurantiacus</name>
    <dbReference type="NCBI Taxonomy" id="1936993"/>
    <lineage>
        <taxon>Bacteria</taxon>
        <taxon>Bacillati</taxon>
        <taxon>Chloroflexota</taxon>
        <taxon>Ktedonobacteria</taxon>
        <taxon>Ktedonobacterales</taxon>
        <taxon>Dictyobacteraceae</taxon>
        <taxon>Dictyobacter</taxon>
    </lineage>
</organism>
<dbReference type="FunFam" id="1.50.10.10:FF:000028">
    <property type="entry name" value="Alpha-L-fucosidase 2"/>
    <property type="match status" value="1"/>
</dbReference>
<dbReference type="Pfam" id="PF14498">
    <property type="entry name" value="Glyco_hyd_65N_2"/>
    <property type="match status" value="1"/>
</dbReference>
<evidence type="ECO:0000259" key="2">
    <source>
        <dbReference type="Pfam" id="PF21307"/>
    </source>
</evidence>
<dbReference type="PANTHER" id="PTHR31084:SF0">
    <property type="entry name" value="ALPHA-L-FUCOSIDASE 2"/>
    <property type="match status" value="1"/>
</dbReference>
<dbReference type="InterPro" id="IPR012341">
    <property type="entry name" value="6hp_glycosidase-like_sf"/>
</dbReference>
<dbReference type="Pfam" id="PF22124">
    <property type="entry name" value="Glyco_hydro_95_cat"/>
    <property type="match status" value="1"/>
</dbReference>
<feature type="domain" description="Glycosyl hydrolase family 95 catalytic" evidence="3">
    <location>
        <begin position="294"/>
        <end position="699"/>
    </location>
</feature>
<protein>
    <submittedName>
        <fullName evidence="4">Alpha/beta hydrolase</fullName>
    </submittedName>
</protein>
<evidence type="ECO:0000259" key="1">
    <source>
        <dbReference type="Pfam" id="PF14498"/>
    </source>
</evidence>
<dbReference type="EMBL" id="BIFQ01000002">
    <property type="protein sequence ID" value="GCE09971.1"/>
    <property type="molecule type" value="Genomic_DNA"/>
</dbReference>
<evidence type="ECO:0000313" key="5">
    <source>
        <dbReference type="Proteomes" id="UP000287224"/>
    </source>
</evidence>
<dbReference type="InterPro" id="IPR049053">
    <property type="entry name" value="AFCA-like_C"/>
</dbReference>
<accession>A0A401ZSY2</accession>
<dbReference type="Gene3D" id="2.70.98.50">
    <property type="entry name" value="putative glycoside hydrolase family protein from bacillus halodurans"/>
    <property type="match status" value="1"/>
</dbReference>
<dbReference type="PANTHER" id="PTHR31084">
    <property type="entry name" value="ALPHA-L-FUCOSIDASE 2"/>
    <property type="match status" value="1"/>
</dbReference>
<dbReference type="PIRSF" id="PIRSF007663">
    <property type="entry name" value="UCP007663"/>
    <property type="match status" value="1"/>
</dbReference>
<evidence type="ECO:0000259" key="3">
    <source>
        <dbReference type="Pfam" id="PF22124"/>
    </source>
</evidence>
<sequence>MDQTRTTSMPEQHTPLLLWYRQPASQWLEALPVGNGHLGAMIYGGITEEVLQLNEDTLWAGEPYDSNNYEAARHLAELRKLVFARKYVEADEVARRMQGPRNQPYEPLGNLHLTFQHHDVTNYRRQLDLRTACAEVRYSSGGVNFTRTVFCSAVDHVLVIQLESDQPGALSCTVSLDSELQASSEARDDNRIELHGRCPRHAPVPEGSSNRPIEYDDQPDGKNMRFVVQLHVTLNDGQCDANADGSLTISNATTATLLLTAATSFRGFDQSPSEHIPDLMGECSARLDAAAINSYKNILDAHVEDYQRLFARVELDPGGDPYSGRSTDERLQAVREGGSDEQLIALYFQYGRYLLISSSRPGTQPANLQGIWNERIQPPWNCNWTTNINTEMNYWLAETCNLSDCHEPLFSFIEDLSVNGAKTARIHYNCQGWTAHHNVDLWRMTSPANGSPKWANWPLAGAWLCQHLWEHYAFTGDRNFLEHRAYPLMKGAAQFFLDFLIERDGWLLTNPSTSPENVFITEDGEEATVSAGTTMDMTIIGELFTNCIQASQILASDSDFASVLASKRTRLLPPRIGKHGQLQEWSEDFDEQEPGHRHMSHLYGLYPGEAITARQTPELFQAARRSLERRLENGGGYTGWSRAWVIALWARLGEGDLAHENIIQLLNLSTSANLLDLHPPLIFQIDGNFGATAAIAEMLLQSHADEVSILPALPSAWSHGSVRGLRARGGLEIDIAWHDRQARSINLRAHSDGQHHLRLPAGQQLTEIKDQHGHDIPWHTEQDHIILTVQSSTHYTLQTAPAVFQI</sequence>
<dbReference type="InterPro" id="IPR008928">
    <property type="entry name" value="6-hairpin_glycosidase_sf"/>
</dbReference>
<keyword evidence="5" id="KW-1185">Reference proteome</keyword>
<dbReference type="InterPro" id="IPR027414">
    <property type="entry name" value="GH95_N_dom"/>
</dbReference>
<feature type="domain" description="Glycosyl hydrolase family 95 N-terminal" evidence="1">
    <location>
        <begin position="18"/>
        <end position="266"/>
    </location>
</feature>
<dbReference type="InterPro" id="IPR054363">
    <property type="entry name" value="GH95_cat"/>
</dbReference>
<dbReference type="Pfam" id="PF21307">
    <property type="entry name" value="Glyco_hydro_95_C"/>
    <property type="match status" value="1"/>
</dbReference>
<gene>
    <name evidence="4" type="ORF">KDAU_73000</name>
</gene>
<dbReference type="InterPro" id="IPR013780">
    <property type="entry name" value="Glyco_hydro_b"/>
</dbReference>
<dbReference type="Proteomes" id="UP000287224">
    <property type="component" value="Unassembled WGS sequence"/>
</dbReference>
<dbReference type="Gene3D" id="1.50.10.10">
    <property type="match status" value="1"/>
</dbReference>
<comment type="caution">
    <text evidence="4">The sequence shown here is derived from an EMBL/GenBank/DDBJ whole genome shotgun (WGS) entry which is preliminary data.</text>
</comment>
<dbReference type="RefSeq" id="WP_126602881.1">
    <property type="nucleotide sequence ID" value="NZ_BIFQ01000002.1"/>
</dbReference>
<name>A0A401ZSY2_9CHLR</name>
<dbReference type="Gene3D" id="2.60.40.1180">
    <property type="entry name" value="Golgi alpha-mannosidase II"/>
    <property type="match status" value="1"/>
</dbReference>
<dbReference type="AlphaFoldDB" id="A0A401ZSY2"/>
<reference evidence="5" key="1">
    <citation type="submission" date="2018-12" db="EMBL/GenBank/DDBJ databases">
        <title>Tengunoibacter tsumagoiensis gen. nov., sp. nov., Dictyobacter kobayashii sp. nov., D. alpinus sp. nov., and D. joshuensis sp. nov. and description of Dictyobacteraceae fam. nov. within the order Ktedonobacterales isolated from Tengu-no-mugimeshi.</title>
        <authorList>
            <person name="Wang C.M."/>
            <person name="Zheng Y."/>
            <person name="Sakai Y."/>
            <person name="Toyoda A."/>
            <person name="Minakuchi Y."/>
            <person name="Abe K."/>
            <person name="Yokota A."/>
            <person name="Yabe S."/>
        </authorList>
    </citation>
    <scope>NUCLEOTIDE SEQUENCE [LARGE SCALE GENOMIC DNA]</scope>
    <source>
        <strain evidence="5">S-27</strain>
    </source>
</reference>
<dbReference type="SUPFAM" id="SSF48208">
    <property type="entry name" value="Six-hairpin glycosidases"/>
    <property type="match status" value="1"/>
</dbReference>
<dbReference type="GO" id="GO:0005975">
    <property type="term" value="P:carbohydrate metabolic process"/>
    <property type="evidence" value="ECO:0007669"/>
    <property type="project" value="InterPro"/>
</dbReference>
<keyword evidence="4" id="KW-0378">Hydrolase</keyword>